<sequence length="81" mass="9088">TGENHKTIFLREDSHAGSVERRRVRIPPSTAGTHGRRPAARCFTPCERLPTHQQAVSKRDVPADADTRPLCKYAMYTQKSA</sequence>
<name>A0A9X9QA29_GULGU</name>
<evidence type="ECO:0000313" key="2">
    <source>
        <dbReference type="Proteomes" id="UP000269945"/>
    </source>
</evidence>
<dbReference type="Proteomes" id="UP000269945">
    <property type="component" value="Unassembled WGS sequence"/>
</dbReference>
<reference evidence="1 2" key="1">
    <citation type="submission" date="2018-10" db="EMBL/GenBank/DDBJ databases">
        <authorList>
            <person name="Ekblom R."/>
            <person name="Jareborg N."/>
        </authorList>
    </citation>
    <scope>NUCLEOTIDE SEQUENCE [LARGE SCALE GENOMIC DNA]</scope>
    <source>
        <tissue evidence="1">Muscle</tissue>
    </source>
</reference>
<dbReference type="EMBL" id="CYRY02045797">
    <property type="protein sequence ID" value="VCX41330.1"/>
    <property type="molecule type" value="Genomic_DNA"/>
</dbReference>
<dbReference type="AlphaFoldDB" id="A0A9X9QA29"/>
<keyword evidence="2" id="KW-1185">Reference proteome</keyword>
<protein>
    <submittedName>
        <fullName evidence="1">Uncharacterized protein</fullName>
    </submittedName>
</protein>
<proteinExistence type="predicted"/>
<comment type="caution">
    <text evidence="1">The sequence shown here is derived from an EMBL/GenBank/DDBJ whole genome shotgun (WGS) entry which is preliminary data.</text>
</comment>
<organism evidence="1 2">
    <name type="scientific">Gulo gulo</name>
    <name type="common">Wolverine</name>
    <name type="synonym">Gluton</name>
    <dbReference type="NCBI Taxonomy" id="48420"/>
    <lineage>
        <taxon>Eukaryota</taxon>
        <taxon>Metazoa</taxon>
        <taxon>Chordata</taxon>
        <taxon>Craniata</taxon>
        <taxon>Vertebrata</taxon>
        <taxon>Euteleostomi</taxon>
        <taxon>Mammalia</taxon>
        <taxon>Eutheria</taxon>
        <taxon>Laurasiatheria</taxon>
        <taxon>Carnivora</taxon>
        <taxon>Caniformia</taxon>
        <taxon>Musteloidea</taxon>
        <taxon>Mustelidae</taxon>
        <taxon>Guloninae</taxon>
        <taxon>Gulo</taxon>
    </lineage>
</organism>
<evidence type="ECO:0000313" key="1">
    <source>
        <dbReference type="EMBL" id="VCX41330.1"/>
    </source>
</evidence>
<accession>A0A9X9QA29</accession>
<feature type="non-terminal residue" evidence="1">
    <location>
        <position position="1"/>
    </location>
</feature>
<gene>
    <name evidence="1" type="ORF">BN2614_LOCUS2</name>
</gene>